<evidence type="ECO:0000313" key="10">
    <source>
        <dbReference type="EMBL" id="GAA0559193.1"/>
    </source>
</evidence>
<keyword evidence="9" id="KW-0028">Amino-acid biosynthesis</keyword>
<dbReference type="NCBIfam" id="TIGR01088">
    <property type="entry name" value="aroQ"/>
    <property type="match status" value="1"/>
</dbReference>
<dbReference type="PIRSF" id="PIRSF001399">
    <property type="entry name" value="DHquinase_II"/>
    <property type="match status" value="1"/>
</dbReference>
<evidence type="ECO:0000313" key="11">
    <source>
        <dbReference type="Proteomes" id="UP001499951"/>
    </source>
</evidence>
<dbReference type="NCBIfam" id="NF003807">
    <property type="entry name" value="PRK05395.1-4"/>
    <property type="match status" value="1"/>
</dbReference>
<comment type="pathway">
    <text evidence="3 9">Metabolic intermediate biosynthesis; chorismate biosynthesis; chorismate from D-erythrose 4-phosphate and phosphoenolpyruvate: step 3/7.</text>
</comment>
<dbReference type="EC" id="4.2.1.10" evidence="6 9"/>
<feature type="binding site" evidence="9">
    <location>
        <position position="75"/>
    </location>
    <ligand>
        <name>substrate</name>
    </ligand>
</feature>
<comment type="catalytic activity">
    <reaction evidence="1 9">
        <text>3-dehydroquinate = 3-dehydroshikimate + H2O</text>
        <dbReference type="Rhea" id="RHEA:21096"/>
        <dbReference type="ChEBI" id="CHEBI:15377"/>
        <dbReference type="ChEBI" id="CHEBI:16630"/>
        <dbReference type="ChEBI" id="CHEBI:32364"/>
        <dbReference type="EC" id="4.2.1.10"/>
    </reaction>
</comment>
<organism evidence="10 11">
    <name type="scientific">Rhizomicrobium electricum</name>
    <dbReference type="NCBI Taxonomy" id="480070"/>
    <lineage>
        <taxon>Bacteria</taxon>
        <taxon>Pseudomonadati</taxon>
        <taxon>Pseudomonadota</taxon>
        <taxon>Alphaproteobacteria</taxon>
        <taxon>Micropepsales</taxon>
        <taxon>Micropepsaceae</taxon>
        <taxon>Rhizomicrobium</taxon>
    </lineage>
</organism>
<comment type="subunit">
    <text evidence="5 9">Homododecamer.</text>
</comment>
<reference evidence="11" key="1">
    <citation type="journal article" date="2019" name="Int. J. Syst. Evol. Microbiol.">
        <title>The Global Catalogue of Microorganisms (GCM) 10K type strain sequencing project: providing services to taxonomists for standard genome sequencing and annotation.</title>
        <authorList>
            <consortium name="The Broad Institute Genomics Platform"/>
            <consortium name="The Broad Institute Genome Sequencing Center for Infectious Disease"/>
            <person name="Wu L."/>
            <person name="Ma J."/>
        </authorList>
    </citation>
    <scope>NUCLEOTIDE SEQUENCE [LARGE SCALE GENOMIC DNA]</scope>
    <source>
        <strain evidence="11">JCM 15089</strain>
    </source>
</reference>
<dbReference type="PANTHER" id="PTHR21272">
    <property type="entry name" value="CATABOLIC 3-DEHYDROQUINASE"/>
    <property type="match status" value="1"/>
</dbReference>
<proteinExistence type="inferred from homology"/>
<dbReference type="PANTHER" id="PTHR21272:SF3">
    <property type="entry name" value="CATABOLIC 3-DEHYDROQUINASE"/>
    <property type="match status" value="1"/>
</dbReference>
<feature type="binding site" evidence="9">
    <location>
        <position position="112"/>
    </location>
    <ligand>
        <name>substrate</name>
    </ligand>
</feature>
<dbReference type="Proteomes" id="UP001499951">
    <property type="component" value="Unassembled WGS sequence"/>
</dbReference>
<evidence type="ECO:0000256" key="3">
    <source>
        <dbReference type="ARBA" id="ARBA00004902"/>
    </source>
</evidence>
<keyword evidence="7 9" id="KW-0057">Aromatic amino acid biosynthesis</keyword>
<dbReference type="CDD" id="cd00466">
    <property type="entry name" value="DHQase_II"/>
    <property type="match status" value="1"/>
</dbReference>
<evidence type="ECO:0000256" key="6">
    <source>
        <dbReference type="ARBA" id="ARBA00012060"/>
    </source>
</evidence>
<dbReference type="SUPFAM" id="SSF52304">
    <property type="entry name" value="Type II 3-dehydroquinate dehydratase"/>
    <property type="match status" value="1"/>
</dbReference>
<keyword evidence="11" id="KW-1185">Reference proteome</keyword>
<comment type="function">
    <text evidence="2 9">Catalyzes a trans-dehydration via an enolate intermediate.</text>
</comment>
<dbReference type="NCBIfam" id="NF003806">
    <property type="entry name" value="PRK05395.1-3"/>
    <property type="match status" value="1"/>
</dbReference>
<evidence type="ECO:0000256" key="2">
    <source>
        <dbReference type="ARBA" id="ARBA00003924"/>
    </source>
</evidence>
<feature type="site" description="Transition state stabilizer" evidence="9">
    <location>
        <position position="19"/>
    </location>
</feature>
<comment type="caution">
    <text evidence="10">The sequence shown here is derived from an EMBL/GenBank/DDBJ whole genome shotgun (WGS) entry which is preliminary data.</text>
</comment>
<dbReference type="InterPro" id="IPR036441">
    <property type="entry name" value="DHquinase_II_sf"/>
</dbReference>
<evidence type="ECO:0000256" key="8">
    <source>
        <dbReference type="ARBA" id="ARBA00023239"/>
    </source>
</evidence>
<dbReference type="Gene3D" id="3.40.50.9100">
    <property type="entry name" value="Dehydroquinase, class II"/>
    <property type="match status" value="1"/>
</dbReference>
<dbReference type="Pfam" id="PF01220">
    <property type="entry name" value="DHquinase_II"/>
    <property type="match status" value="1"/>
</dbReference>
<dbReference type="InterPro" id="IPR018509">
    <property type="entry name" value="DHquinase_II_CS"/>
</dbReference>
<evidence type="ECO:0000256" key="4">
    <source>
        <dbReference type="ARBA" id="ARBA00011037"/>
    </source>
</evidence>
<protein>
    <recommendedName>
        <fullName evidence="6 9">3-dehydroquinate dehydratase</fullName>
        <shortName evidence="9">3-dehydroquinase</shortName>
        <ecNumber evidence="6 9">4.2.1.10</ecNumber>
    </recommendedName>
    <alternativeName>
        <fullName evidence="9">Type II DHQase</fullName>
    </alternativeName>
</protein>
<evidence type="ECO:0000256" key="7">
    <source>
        <dbReference type="ARBA" id="ARBA00023141"/>
    </source>
</evidence>
<accession>A0ABP3P6W4</accession>
<comment type="similarity">
    <text evidence="4 9">Belongs to the type-II 3-dehydroquinase family.</text>
</comment>
<dbReference type="PROSITE" id="PS01029">
    <property type="entry name" value="DEHYDROQUINASE_II"/>
    <property type="match status" value="1"/>
</dbReference>
<dbReference type="RefSeq" id="WP_166931151.1">
    <property type="nucleotide sequence ID" value="NZ_BAAADD010000001.1"/>
</dbReference>
<evidence type="ECO:0000256" key="9">
    <source>
        <dbReference type="HAMAP-Rule" id="MF_00169"/>
    </source>
</evidence>
<evidence type="ECO:0000256" key="5">
    <source>
        <dbReference type="ARBA" id="ARBA00011193"/>
    </source>
</evidence>
<feature type="active site" description="Proton acceptor" evidence="9">
    <location>
        <position position="24"/>
    </location>
</feature>
<dbReference type="NCBIfam" id="NF003805">
    <property type="entry name" value="PRK05395.1-2"/>
    <property type="match status" value="1"/>
</dbReference>
<dbReference type="InterPro" id="IPR001874">
    <property type="entry name" value="DHquinase_II"/>
</dbReference>
<name>A0ABP3P6W4_9PROT</name>
<feature type="binding site" evidence="9">
    <location>
        <position position="81"/>
    </location>
    <ligand>
        <name>substrate</name>
    </ligand>
</feature>
<sequence length="149" mass="16039">MSKAIYVLNGPNLNLLGTREPNIYGRTTLADIGDMTVAEAKAHGFDVVFRQSNHEGELVEWIQEAREAASGVIINAGAYTHTSVAIHDALRALAIPVVEVHLSNTFSREEFRHRSLISPVAKGLIVGFGANSYVLAVDALASLIEEAAE</sequence>
<gene>
    <name evidence="9 10" type="primary">aroQ</name>
    <name evidence="10" type="ORF">GCM10008942_04590</name>
</gene>
<keyword evidence="8 9" id="KW-0456">Lyase</keyword>
<feature type="binding site" evidence="9">
    <location>
        <position position="88"/>
    </location>
    <ligand>
        <name>substrate</name>
    </ligand>
</feature>
<feature type="active site" description="Proton donor" evidence="9">
    <location>
        <position position="101"/>
    </location>
</feature>
<evidence type="ECO:0000256" key="1">
    <source>
        <dbReference type="ARBA" id="ARBA00001864"/>
    </source>
</evidence>
<dbReference type="HAMAP" id="MF_00169">
    <property type="entry name" value="AroQ"/>
    <property type="match status" value="1"/>
</dbReference>
<dbReference type="EMBL" id="BAAADD010000001">
    <property type="protein sequence ID" value="GAA0559193.1"/>
    <property type="molecule type" value="Genomic_DNA"/>
</dbReference>
<feature type="binding site" evidence="9">
    <location>
        <begin position="102"/>
        <end position="103"/>
    </location>
    <ligand>
        <name>substrate</name>
    </ligand>
</feature>